<dbReference type="AlphaFoldDB" id="A0A2M6XCS9"/>
<organism evidence="1 2">
    <name type="scientific">Candidatus Shapirobacteria bacterium CG08_land_8_20_14_0_20_39_18</name>
    <dbReference type="NCBI Taxonomy" id="1974883"/>
    <lineage>
        <taxon>Bacteria</taxon>
        <taxon>Candidatus Shapironibacteriota</taxon>
    </lineage>
</organism>
<evidence type="ECO:0000313" key="1">
    <source>
        <dbReference type="EMBL" id="PIU03488.1"/>
    </source>
</evidence>
<accession>A0A2M6XCS9</accession>
<dbReference type="Proteomes" id="UP000228996">
    <property type="component" value="Unassembled WGS sequence"/>
</dbReference>
<comment type="caution">
    <text evidence="1">The sequence shown here is derived from an EMBL/GenBank/DDBJ whole genome shotgun (WGS) entry which is preliminary data.</text>
</comment>
<sequence length="134" mass="15616">MKTKIKAKQKAWEFYEAWRQVKSNSPALGCEVRVSLLGWRHITGATGAKKRTFKDMYWRLKLLPYAKQIIETSTTVQNISERKGRKYYALEAMIEIEQDNSKSMRKVRVILLEDKQGNKIFYSVMDKKSGSPHA</sequence>
<protein>
    <submittedName>
        <fullName evidence="1">Uncharacterized protein</fullName>
    </submittedName>
</protein>
<dbReference type="EMBL" id="PEYO01000017">
    <property type="protein sequence ID" value="PIU03488.1"/>
    <property type="molecule type" value="Genomic_DNA"/>
</dbReference>
<reference evidence="2" key="1">
    <citation type="submission" date="2017-09" db="EMBL/GenBank/DDBJ databases">
        <title>Depth-based differentiation of microbial function through sediment-hosted aquifers and enrichment of novel symbionts in the deep terrestrial subsurface.</title>
        <authorList>
            <person name="Probst A.J."/>
            <person name="Ladd B."/>
            <person name="Jarett J.K."/>
            <person name="Geller-Mcgrath D.E."/>
            <person name="Sieber C.M.K."/>
            <person name="Emerson J.B."/>
            <person name="Anantharaman K."/>
            <person name="Thomas B.C."/>
            <person name="Malmstrom R."/>
            <person name="Stieglmeier M."/>
            <person name="Klingl A."/>
            <person name="Woyke T."/>
            <person name="Ryan C.M."/>
            <person name="Banfield J.F."/>
        </authorList>
    </citation>
    <scope>NUCLEOTIDE SEQUENCE [LARGE SCALE GENOMIC DNA]</scope>
</reference>
<evidence type="ECO:0000313" key="2">
    <source>
        <dbReference type="Proteomes" id="UP000228996"/>
    </source>
</evidence>
<proteinExistence type="predicted"/>
<gene>
    <name evidence="1" type="ORF">COT44_03520</name>
</gene>
<name>A0A2M6XCS9_9BACT</name>